<accession>A0A1G9YCC9</accession>
<dbReference type="InterPro" id="IPR036390">
    <property type="entry name" value="WH_DNA-bd_sf"/>
</dbReference>
<proteinExistence type="predicted"/>
<reference evidence="2 3" key="1">
    <citation type="submission" date="2016-10" db="EMBL/GenBank/DDBJ databases">
        <authorList>
            <person name="de Groot N.N."/>
        </authorList>
    </citation>
    <scope>NUCLEOTIDE SEQUENCE [LARGE SCALE GENOMIC DNA]</scope>
    <source>
        <strain evidence="3">EB21,IBRC-M 10013,KCTC 4048</strain>
    </source>
</reference>
<evidence type="ECO:0000313" key="3">
    <source>
        <dbReference type="Proteomes" id="UP000199370"/>
    </source>
</evidence>
<dbReference type="Gene3D" id="1.10.10.10">
    <property type="entry name" value="Winged helix-like DNA-binding domain superfamily/Winged helix DNA-binding domain"/>
    <property type="match status" value="1"/>
</dbReference>
<dbReference type="RefSeq" id="WP_089734347.1">
    <property type="nucleotide sequence ID" value="NZ_FNIA01000013.1"/>
</dbReference>
<dbReference type="InterPro" id="IPR036388">
    <property type="entry name" value="WH-like_DNA-bd_sf"/>
</dbReference>
<gene>
    <name evidence="2" type="ORF">SAMN05192554_11392</name>
</gene>
<evidence type="ECO:0000256" key="1">
    <source>
        <dbReference type="SAM" id="MobiDB-lite"/>
    </source>
</evidence>
<sequence length="96" mass="10448">MDETHAPDADQPTPDSPPAPDRPADLAILHALDTAHAMPIAELTSAVDADPTTIDHLCHRLQSAGYVRARTDGAYSITAHGEQYLRTLLRQRRISP</sequence>
<evidence type="ECO:0000313" key="2">
    <source>
        <dbReference type="EMBL" id="SDN06053.1"/>
    </source>
</evidence>
<feature type="region of interest" description="Disordered" evidence="1">
    <location>
        <begin position="1"/>
        <end position="24"/>
    </location>
</feature>
<evidence type="ECO:0008006" key="4">
    <source>
        <dbReference type="Google" id="ProtNLM"/>
    </source>
</evidence>
<name>A0A1G9YCC9_9EURY</name>
<organism evidence="2 3">
    <name type="scientific">Haloarchaeobius iranensis</name>
    <dbReference type="NCBI Taxonomy" id="996166"/>
    <lineage>
        <taxon>Archaea</taxon>
        <taxon>Methanobacteriati</taxon>
        <taxon>Methanobacteriota</taxon>
        <taxon>Stenosarchaea group</taxon>
        <taxon>Halobacteria</taxon>
        <taxon>Halobacteriales</taxon>
        <taxon>Halorubellaceae</taxon>
        <taxon>Haloarchaeobius</taxon>
    </lineage>
</organism>
<dbReference type="EMBL" id="FNIA01000013">
    <property type="protein sequence ID" value="SDN06053.1"/>
    <property type="molecule type" value="Genomic_DNA"/>
</dbReference>
<dbReference type="AlphaFoldDB" id="A0A1G9YCC9"/>
<keyword evidence="3" id="KW-1185">Reference proteome</keyword>
<protein>
    <recommendedName>
        <fullName evidence="4">IclR helix-turn-helix domain-containing protein</fullName>
    </recommendedName>
</protein>
<dbReference type="SUPFAM" id="SSF46785">
    <property type="entry name" value="Winged helix' DNA-binding domain"/>
    <property type="match status" value="1"/>
</dbReference>
<dbReference type="Proteomes" id="UP000199370">
    <property type="component" value="Unassembled WGS sequence"/>
</dbReference>